<dbReference type="AlphaFoldDB" id="A0A6G1HCA7"/>
<dbReference type="Gene3D" id="1.10.10.10">
    <property type="entry name" value="Winged helix-like DNA-binding domain superfamily/Winged helix DNA-binding domain"/>
    <property type="match status" value="1"/>
</dbReference>
<evidence type="ECO:0000259" key="9">
    <source>
        <dbReference type="Pfam" id="PF05645"/>
    </source>
</evidence>
<proteinExistence type="inferred from homology"/>
<keyword evidence="4 8" id="KW-0240">DNA-directed RNA polymerase</keyword>
<evidence type="ECO:0000259" key="10">
    <source>
        <dbReference type="Pfam" id="PF22536"/>
    </source>
</evidence>
<dbReference type="GO" id="GO:0006351">
    <property type="term" value="P:DNA-templated transcription"/>
    <property type="evidence" value="ECO:0007669"/>
    <property type="project" value="InterPro"/>
</dbReference>
<dbReference type="GO" id="GO:0003697">
    <property type="term" value="F:single-stranded DNA binding"/>
    <property type="evidence" value="ECO:0007669"/>
    <property type="project" value="UniProtKB-UniRule"/>
</dbReference>
<organism evidence="11 12">
    <name type="scientific">Aulographum hederae CBS 113979</name>
    <dbReference type="NCBI Taxonomy" id="1176131"/>
    <lineage>
        <taxon>Eukaryota</taxon>
        <taxon>Fungi</taxon>
        <taxon>Dikarya</taxon>
        <taxon>Ascomycota</taxon>
        <taxon>Pezizomycotina</taxon>
        <taxon>Dothideomycetes</taxon>
        <taxon>Pleosporomycetidae</taxon>
        <taxon>Aulographales</taxon>
        <taxon>Aulographaceae</taxon>
    </lineage>
</organism>
<keyword evidence="6 8" id="KW-0539">Nucleus</keyword>
<evidence type="ECO:0000313" key="11">
    <source>
        <dbReference type="EMBL" id="KAF1990682.1"/>
    </source>
</evidence>
<evidence type="ECO:0000256" key="7">
    <source>
        <dbReference type="ARBA" id="ARBA00025127"/>
    </source>
</evidence>
<reference evidence="11" key="1">
    <citation type="journal article" date="2020" name="Stud. Mycol.">
        <title>101 Dothideomycetes genomes: a test case for predicting lifestyles and emergence of pathogens.</title>
        <authorList>
            <person name="Haridas S."/>
            <person name="Albert R."/>
            <person name="Binder M."/>
            <person name="Bloem J."/>
            <person name="Labutti K."/>
            <person name="Salamov A."/>
            <person name="Andreopoulos B."/>
            <person name="Baker S."/>
            <person name="Barry K."/>
            <person name="Bills G."/>
            <person name="Bluhm B."/>
            <person name="Cannon C."/>
            <person name="Castanera R."/>
            <person name="Culley D."/>
            <person name="Daum C."/>
            <person name="Ezra D."/>
            <person name="Gonzalez J."/>
            <person name="Henrissat B."/>
            <person name="Kuo A."/>
            <person name="Liang C."/>
            <person name="Lipzen A."/>
            <person name="Lutzoni F."/>
            <person name="Magnuson J."/>
            <person name="Mondo S."/>
            <person name="Nolan M."/>
            <person name="Ohm R."/>
            <person name="Pangilinan J."/>
            <person name="Park H.-J."/>
            <person name="Ramirez L."/>
            <person name="Alfaro M."/>
            <person name="Sun H."/>
            <person name="Tritt A."/>
            <person name="Yoshinaga Y."/>
            <person name="Zwiers L.-H."/>
            <person name="Turgeon B."/>
            <person name="Goodwin S."/>
            <person name="Spatafora J."/>
            <person name="Crous P."/>
            <person name="Grigoriev I."/>
        </authorList>
    </citation>
    <scope>NUCLEOTIDE SEQUENCE</scope>
    <source>
        <strain evidence="11">CBS 113979</strain>
    </source>
</reference>
<dbReference type="PANTHER" id="PTHR12949:SF0">
    <property type="entry name" value="DNA-DIRECTED RNA POLYMERASE III SUBUNIT RPC3"/>
    <property type="match status" value="1"/>
</dbReference>
<dbReference type="InterPro" id="IPR039748">
    <property type="entry name" value="RPC3"/>
</dbReference>
<protein>
    <recommendedName>
        <fullName evidence="8">DNA-directed RNA polymerase III subunit RPC3</fullName>
        <shortName evidence="8">RNA polymerase III subunit C3</shortName>
    </recommendedName>
</protein>
<keyword evidence="5 8" id="KW-0804">Transcription</keyword>
<comment type="subunit">
    <text evidence="3 8">Component of the RNA polymerase III (Pol III) complex consisting of 17 subunits.</text>
</comment>
<keyword evidence="12" id="KW-1185">Reference proteome</keyword>
<dbReference type="InterPro" id="IPR055207">
    <property type="entry name" value="POLR3C_WHD"/>
</dbReference>
<feature type="domain" description="DNA-directed RNA polymerase III subunit RPC3 winged-helix" evidence="10">
    <location>
        <begin position="426"/>
        <end position="499"/>
    </location>
</feature>
<dbReference type="GO" id="GO:0005666">
    <property type="term" value="C:RNA polymerase III complex"/>
    <property type="evidence" value="ECO:0007669"/>
    <property type="project" value="UniProtKB-UniRule"/>
</dbReference>
<dbReference type="Pfam" id="PF22536">
    <property type="entry name" value="WHD_POLR3C"/>
    <property type="match status" value="1"/>
</dbReference>
<gene>
    <name evidence="11" type="ORF">K402DRAFT_417451</name>
</gene>
<accession>A0A6G1HCA7</accession>
<feature type="domain" description="RNA polymerase III Rpc82 C -terminal" evidence="9">
    <location>
        <begin position="253"/>
        <end position="417"/>
    </location>
</feature>
<evidence type="ECO:0000256" key="4">
    <source>
        <dbReference type="ARBA" id="ARBA00022478"/>
    </source>
</evidence>
<sequence length="618" mass="68424">MATKANTNPSKVSYPFSKSTEARNHLASAAVRGAYGDVAHRVWIILLKGRNVTLPKIMAEAKHYGLSTTQVYTGLIWLEHAQLATESAAPATKESKIGIMVKAADAGVVYYAPHVDNAMLLYRNGKIASMAEHRFGAEGGAIMSLLLSLHEAEVVHLVSKLSCTEDLGHGSSAQDVVRAIELAYSRREPIADAEKRREQFDDAAKQLRHAGFIVPVERAMGMNGGGPIAGGGHALQDGRFPYKSGGSSRANNVDLQVVRVNYRQTSVALRTHRLVAFASKHCHVTTAGVYDAVLRAMEPKIFARDRTITSDGKPSAQTSPIIAVTLLEVIPLLHPSVDVKSGIYLEGELNVGMRTAVVPNHSHDFDPSKPEYAGYMALVERHIEALCTHGHRFVDRAKSVKYGEKQWTVDFTRMQKVLFDEELSSTCRAKFGSFTTRVFRTVMKAGRLEDKTIVSKCLKKPKEVREALNRLERAEFLTYLELPKDKSGLSSKTIYLWTCNRHNLANALLEEAYTTMSKLVSKSEFEKISVRPVTEKANRPDVVGNEEKYLTNVEKEVLRKHSRAQQMIAMAINRCDDMVFTLRDMMVADPEKSTFHSACDSALPGTDSVFIKTEDEST</sequence>
<dbReference type="InterPro" id="IPR036388">
    <property type="entry name" value="WH-like_DNA-bd_sf"/>
</dbReference>
<name>A0A6G1HCA7_9PEZI</name>
<dbReference type="Pfam" id="PF05645">
    <property type="entry name" value="RNA_pol_Rpc82"/>
    <property type="match status" value="1"/>
</dbReference>
<evidence type="ECO:0000256" key="3">
    <source>
        <dbReference type="ARBA" id="ARBA00011206"/>
    </source>
</evidence>
<evidence type="ECO:0000256" key="2">
    <source>
        <dbReference type="ARBA" id="ARBA00006835"/>
    </source>
</evidence>
<dbReference type="InterPro" id="IPR008806">
    <property type="entry name" value="RNA_pol_III_Rpc82_C"/>
</dbReference>
<comment type="similarity">
    <text evidence="2 8">Belongs to the RNA polymerase beta chain family.</text>
</comment>
<evidence type="ECO:0000256" key="1">
    <source>
        <dbReference type="ARBA" id="ARBA00004123"/>
    </source>
</evidence>
<dbReference type="OrthoDB" id="272392at2759"/>
<dbReference type="PANTHER" id="PTHR12949">
    <property type="entry name" value="RNA POLYMERASE III DNA DIRECTED -RELATED"/>
    <property type="match status" value="1"/>
</dbReference>
<dbReference type="Proteomes" id="UP000800041">
    <property type="component" value="Unassembled WGS sequence"/>
</dbReference>
<evidence type="ECO:0000313" key="12">
    <source>
        <dbReference type="Proteomes" id="UP000800041"/>
    </source>
</evidence>
<evidence type="ECO:0000256" key="8">
    <source>
        <dbReference type="RuleBase" id="RU367076"/>
    </source>
</evidence>
<evidence type="ECO:0000256" key="6">
    <source>
        <dbReference type="ARBA" id="ARBA00023242"/>
    </source>
</evidence>
<comment type="subcellular location">
    <subcellularLocation>
        <location evidence="1 8">Nucleus</location>
    </subcellularLocation>
</comment>
<evidence type="ECO:0000256" key="5">
    <source>
        <dbReference type="ARBA" id="ARBA00023163"/>
    </source>
</evidence>
<dbReference type="EMBL" id="ML977141">
    <property type="protein sequence ID" value="KAF1990682.1"/>
    <property type="molecule type" value="Genomic_DNA"/>
</dbReference>
<comment type="function">
    <text evidence="7 8">DNA-dependent RNA polymerase catalyzes the transcription of DNA into RNA using the four ribonucleoside triphosphates as substrates. Specific core component of RNA polymerase III which synthesizes small RNAs, such as 5S rRNA and tRNAs.</text>
</comment>